<name>A0A937K0Q3_9BACT</name>
<feature type="domain" description="Uracil-DNA glycosylase-like" evidence="1">
    <location>
        <begin position="46"/>
        <end position="219"/>
    </location>
</feature>
<dbReference type="RefSeq" id="WP_202245632.1">
    <property type="nucleotide sequence ID" value="NZ_JAESIY010000009.1"/>
</dbReference>
<dbReference type="AlphaFoldDB" id="A0A937K0Q3"/>
<keyword evidence="3" id="KW-1185">Reference proteome</keyword>
<sequence>MTYAEKILKYYDELKLPDNLPEGVEILYPFAEEEVQRVTRLFYNQFFNDSNKRAFLIGINPGRFGGGATGIPFTDPIRLEEVLSIENDFDKKSELSSRFIYQMIEAVGGSELFYKHFYFTSVSPLGFVKDGKNLNYYDIPELQRAIEPYMVSEIRKQIAFGAHPTAFSLGKGKNISYLKYLNKKYELFEQIVPLPHPRWVMQYRLKRLDEFIDQYVQAFAPIINEAN</sequence>
<dbReference type="InterPro" id="IPR032579">
    <property type="entry name" value="Phe_SMUG2-like"/>
</dbReference>
<evidence type="ECO:0000313" key="3">
    <source>
        <dbReference type="Proteomes" id="UP000659388"/>
    </source>
</evidence>
<dbReference type="SUPFAM" id="SSF52141">
    <property type="entry name" value="Uracil-DNA glycosylase-like"/>
    <property type="match status" value="1"/>
</dbReference>
<dbReference type="InterPro" id="IPR005122">
    <property type="entry name" value="Uracil-DNA_glycosylase-like"/>
</dbReference>
<reference evidence="2" key="1">
    <citation type="submission" date="2021-01" db="EMBL/GenBank/DDBJ databases">
        <title>Fulvivirga kasyanovii gen. nov., sp nov., a novel member of the phylum Bacteroidetes isolated from seawater in a mussel farm.</title>
        <authorList>
            <person name="Zhao L.-H."/>
            <person name="Wang Z.-J."/>
        </authorList>
    </citation>
    <scope>NUCLEOTIDE SEQUENCE</scope>
    <source>
        <strain evidence="2">2943</strain>
    </source>
</reference>
<dbReference type="InterPro" id="IPR036895">
    <property type="entry name" value="Uracil-DNA_glycosylase-like_sf"/>
</dbReference>
<dbReference type="Proteomes" id="UP000659388">
    <property type="component" value="Unassembled WGS sequence"/>
</dbReference>
<accession>A0A937K0Q3</accession>
<dbReference type="Gene3D" id="3.40.470.10">
    <property type="entry name" value="Uracil-DNA glycosylase-like domain"/>
    <property type="match status" value="1"/>
</dbReference>
<proteinExistence type="predicted"/>
<protein>
    <submittedName>
        <fullName evidence="2">DUF4918 family protein</fullName>
    </submittedName>
</protein>
<dbReference type="CDD" id="cd19375">
    <property type="entry name" value="UDG-F3-like_SMUG2"/>
    <property type="match status" value="1"/>
</dbReference>
<comment type="caution">
    <text evidence="2">The sequence shown here is derived from an EMBL/GenBank/DDBJ whole genome shotgun (WGS) entry which is preliminary data.</text>
</comment>
<gene>
    <name evidence="2" type="ORF">JL102_16990</name>
</gene>
<evidence type="ECO:0000313" key="2">
    <source>
        <dbReference type="EMBL" id="MBL3657849.1"/>
    </source>
</evidence>
<dbReference type="EMBL" id="JAESIY010000009">
    <property type="protein sequence ID" value="MBL3657849.1"/>
    <property type="molecule type" value="Genomic_DNA"/>
</dbReference>
<dbReference type="Pfam" id="PF03167">
    <property type="entry name" value="UDG"/>
    <property type="match status" value="1"/>
</dbReference>
<evidence type="ECO:0000259" key="1">
    <source>
        <dbReference type="Pfam" id="PF03167"/>
    </source>
</evidence>
<organism evidence="2 3">
    <name type="scientific">Fulvivirga sediminis</name>
    <dbReference type="NCBI Taxonomy" id="2803949"/>
    <lineage>
        <taxon>Bacteria</taxon>
        <taxon>Pseudomonadati</taxon>
        <taxon>Bacteroidota</taxon>
        <taxon>Cytophagia</taxon>
        <taxon>Cytophagales</taxon>
        <taxon>Fulvivirgaceae</taxon>
        <taxon>Fulvivirga</taxon>
    </lineage>
</organism>